<dbReference type="Pfam" id="PF12822">
    <property type="entry name" value="ECF_trnsprt"/>
    <property type="match status" value="1"/>
</dbReference>
<accession>A0A346AWZ3</accession>
<feature type="transmembrane region" description="Helical" evidence="1">
    <location>
        <begin position="60"/>
        <end position="76"/>
    </location>
</feature>
<name>A0A346AWZ3_9FIRM</name>
<evidence type="ECO:0000313" key="3">
    <source>
        <dbReference type="Proteomes" id="UP000254337"/>
    </source>
</evidence>
<keyword evidence="3" id="KW-1185">Reference proteome</keyword>
<reference evidence="2 3" key="1">
    <citation type="submission" date="2018-05" db="EMBL/GenBank/DDBJ databases">
        <title>Complete genome sequence of Megasphaera sp. AJH120T, isolated from the ceca of a chicken.</title>
        <authorList>
            <person name="Maki J."/>
            <person name="Looft T."/>
        </authorList>
    </citation>
    <scope>NUCLEOTIDE SEQUENCE [LARGE SCALE GENOMIC DNA]</scope>
    <source>
        <strain evidence="2 3">AJH120</strain>
    </source>
</reference>
<keyword evidence="1" id="KW-1133">Transmembrane helix</keyword>
<dbReference type="KEGG" id="meg:DKB62_01705"/>
<gene>
    <name evidence="2" type="ORF">DKB62_01705</name>
</gene>
<evidence type="ECO:0000313" key="2">
    <source>
        <dbReference type="EMBL" id="AXL20386.1"/>
    </source>
</evidence>
<proteinExistence type="predicted"/>
<dbReference type="Proteomes" id="UP000254337">
    <property type="component" value="Chromosome"/>
</dbReference>
<feature type="transmembrane region" description="Helical" evidence="1">
    <location>
        <begin position="139"/>
        <end position="163"/>
    </location>
</feature>
<feature type="transmembrane region" description="Helical" evidence="1">
    <location>
        <begin position="12"/>
        <end position="29"/>
    </location>
</feature>
<organism evidence="2 3">
    <name type="scientific">Megasphaera stantonii</name>
    <dbReference type="NCBI Taxonomy" id="2144175"/>
    <lineage>
        <taxon>Bacteria</taxon>
        <taxon>Bacillati</taxon>
        <taxon>Bacillota</taxon>
        <taxon>Negativicutes</taxon>
        <taxon>Veillonellales</taxon>
        <taxon>Veillonellaceae</taxon>
        <taxon>Megasphaera</taxon>
    </lineage>
</organism>
<feature type="transmembrane region" description="Helical" evidence="1">
    <location>
        <begin position="35"/>
        <end position="53"/>
    </location>
</feature>
<dbReference type="EMBL" id="CP029462">
    <property type="protein sequence ID" value="AXL20386.1"/>
    <property type="molecule type" value="Genomic_DNA"/>
</dbReference>
<dbReference type="OrthoDB" id="1682230at2"/>
<feature type="transmembrane region" description="Helical" evidence="1">
    <location>
        <begin position="107"/>
        <end position="127"/>
    </location>
</feature>
<protein>
    <recommendedName>
        <fullName evidence="4">ECF transporter S component</fullName>
    </recommendedName>
</protein>
<dbReference type="Gene3D" id="1.10.1760.20">
    <property type="match status" value="1"/>
</dbReference>
<keyword evidence="1" id="KW-0812">Transmembrane</keyword>
<sequence>MNQSMTKRITRTGLLLAATLILQGLRLFIPVPPQVSMFVIGSLVNACLVLAVWSVGRKAGLVVACVTPVFAWLEGMLPFLPFIFPVAAGNCAFVFAVDGLRRFRAAGLAGAALCKAAVVYGSFYVLFSYVEFPAAVRHMILLVMSWPQIVTAAAGGVLAYVIVKRLPRLEGPH</sequence>
<dbReference type="AlphaFoldDB" id="A0A346AWZ3"/>
<evidence type="ECO:0000256" key="1">
    <source>
        <dbReference type="SAM" id="Phobius"/>
    </source>
</evidence>
<dbReference type="InterPro" id="IPR024529">
    <property type="entry name" value="ECF_trnsprt_substrate-spec"/>
</dbReference>
<keyword evidence="1" id="KW-0472">Membrane</keyword>
<evidence type="ECO:0008006" key="4">
    <source>
        <dbReference type="Google" id="ProtNLM"/>
    </source>
</evidence>
<dbReference type="GO" id="GO:0022857">
    <property type="term" value="F:transmembrane transporter activity"/>
    <property type="evidence" value="ECO:0007669"/>
    <property type="project" value="InterPro"/>
</dbReference>
<dbReference type="RefSeq" id="WP_107195925.1">
    <property type="nucleotide sequence ID" value="NZ_CP029462.1"/>
</dbReference>